<gene>
    <name evidence="12" type="primary">cca</name>
    <name evidence="12" type="ORF">NCTC11088_00816</name>
</gene>
<proteinExistence type="inferred from homology"/>
<dbReference type="InterPro" id="IPR006675">
    <property type="entry name" value="HDIG_dom"/>
</dbReference>
<keyword evidence="2 8" id="KW-0808">Transferase</keyword>
<reference evidence="12 13" key="1">
    <citation type="submission" date="2018-06" db="EMBL/GenBank/DDBJ databases">
        <authorList>
            <consortium name="Pathogen Informatics"/>
            <person name="Doyle S."/>
        </authorList>
    </citation>
    <scope>NUCLEOTIDE SEQUENCE [LARGE SCALE GENOMIC DNA]</scope>
    <source>
        <strain evidence="12 13">NCTC11088</strain>
    </source>
</reference>
<accession>A0A379DAS7</accession>
<comment type="similarity">
    <text evidence="8">Belongs to the tRNA nucleotidyltransferase/poly(A) polymerase family.</text>
</comment>
<evidence type="ECO:0000256" key="6">
    <source>
        <dbReference type="ARBA" id="ARBA00022741"/>
    </source>
</evidence>
<protein>
    <submittedName>
        <fullName evidence="12">CCA-adding enzyme</fullName>
        <ecNumber evidence="12">2.7.7.72</ecNumber>
    </submittedName>
</protein>
<evidence type="ECO:0000313" key="12">
    <source>
        <dbReference type="EMBL" id="SUB75054.1"/>
    </source>
</evidence>
<name>A0A379DAS7_9FIRM</name>
<comment type="cofactor">
    <cofactor evidence="1">
        <name>Mg(2+)</name>
        <dbReference type="ChEBI" id="CHEBI:18420"/>
    </cofactor>
</comment>
<dbReference type="GO" id="GO:0046872">
    <property type="term" value="F:metal ion binding"/>
    <property type="evidence" value="ECO:0007669"/>
    <property type="project" value="UniProtKB-KW"/>
</dbReference>
<dbReference type="Pfam" id="PF01966">
    <property type="entry name" value="HD"/>
    <property type="match status" value="1"/>
</dbReference>
<dbReference type="Pfam" id="PF12627">
    <property type="entry name" value="PolyA_pol_RNAbd"/>
    <property type="match status" value="1"/>
</dbReference>
<dbReference type="InterPro" id="IPR032828">
    <property type="entry name" value="PolyA_RNA-bd"/>
</dbReference>
<keyword evidence="8" id="KW-0694">RNA-binding</keyword>
<organism evidence="12 13">
    <name type="scientific">Peptoniphilus indolicus</name>
    <dbReference type="NCBI Taxonomy" id="33030"/>
    <lineage>
        <taxon>Bacteria</taxon>
        <taxon>Bacillati</taxon>
        <taxon>Bacillota</taxon>
        <taxon>Tissierellia</taxon>
        <taxon>Tissierellales</taxon>
        <taxon>Peptoniphilaceae</taxon>
        <taxon>Peptoniphilus</taxon>
    </lineage>
</organism>
<evidence type="ECO:0000256" key="8">
    <source>
        <dbReference type="RuleBase" id="RU003953"/>
    </source>
</evidence>
<dbReference type="Pfam" id="PF01743">
    <property type="entry name" value="PolyA_pol"/>
    <property type="match status" value="1"/>
</dbReference>
<dbReference type="GO" id="GO:0000166">
    <property type="term" value="F:nucleotide binding"/>
    <property type="evidence" value="ECO:0007669"/>
    <property type="project" value="UniProtKB-KW"/>
</dbReference>
<dbReference type="InterPro" id="IPR006674">
    <property type="entry name" value="HD_domain"/>
</dbReference>
<evidence type="ECO:0000256" key="1">
    <source>
        <dbReference type="ARBA" id="ARBA00001946"/>
    </source>
</evidence>
<dbReference type="SUPFAM" id="SSF81891">
    <property type="entry name" value="Poly A polymerase C-terminal region-like"/>
    <property type="match status" value="1"/>
</dbReference>
<dbReference type="Gene3D" id="3.30.460.10">
    <property type="entry name" value="Beta Polymerase, domain 2"/>
    <property type="match status" value="1"/>
</dbReference>
<dbReference type="NCBIfam" id="TIGR00277">
    <property type="entry name" value="HDIG"/>
    <property type="match status" value="1"/>
</dbReference>
<dbReference type="PANTHER" id="PTHR46173">
    <property type="entry name" value="CCA TRNA NUCLEOTIDYLTRANSFERASE 1, MITOCHONDRIAL"/>
    <property type="match status" value="1"/>
</dbReference>
<keyword evidence="5" id="KW-0479">Metal-binding</keyword>
<sequence length="437" mass="50377">MQSKIEEVLIRLMSAGYEAYMVGGSVRDILLGKTPHDYDVATSALPEEIIKVFKEYKTLALGKRYGTITVIIEDEHFEITTFRTELGHTDSRHPDEVIFTDDVREDLKRRDFTINAMAMYEGKILDLHGGRKDLEDKIIRTVGDPEERFREDALRMIRAIRFATVLNFEIEEKTLNSIIDNAYLLRSVANERLKIEIDKILLSERPSIGLELLAKTDALKYIIPELHDCIGFEQRTKYHDKTVFDHIKCVVDSTEKNLKQRVSGLLHDIAKPKTFSVDENGQGHFYGHDEIGAKMSGEILRKFGYSKAFIGRVQILISEHMKVHEEISDKALRRQLRRVGSDNILDLYSLMIADRMCTTEGRDIDFLLKIRERAKGLLKEDIAKEKFLCLNGNDIKALGYREGKEIGNILRYLEEIVLDKPELNKKDYLIEILKNRG</sequence>
<feature type="domain" description="Poly A polymerase head" evidence="9">
    <location>
        <begin position="19"/>
        <end position="140"/>
    </location>
</feature>
<evidence type="ECO:0000259" key="10">
    <source>
        <dbReference type="Pfam" id="PF01966"/>
    </source>
</evidence>
<dbReference type="PANTHER" id="PTHR46173:SF1">
    <property type="entry name" value="CCA TRNA NUCLEOTIDYLTRANSFERASE 1, MITOCHONDRIAL"/>
    <property type="match status" value="1"/>
</dbReference>
<keyword evidence="4 12" id="KW-0548">Nucleotidyltransferase</keyword>
<keyword evidence="7" id="KW-0460">Magnesium</keyword>
<evidence type="ECO:0000256" key="4">
    <source>
        <dbReference type="ARBA" id="ARBA00022695"/>
    </source>
</evidence>
<keyword evidence="6" id="KW-0547">Nucleotide-binding</keyword>
<dbReference type="InterPro" id="IPR050264">
    <property type="entry name" value="Bact_CCA-adding_enz_type3_sf"/>
</dbReference>
<dbReference type="Proteomes" id="UP000254777">
    <property type="component" value="Unassembled WGS sequence"/>
</dbReference>
<dbReference type="GO" id="GO:0000049">
    <property type="term" value="F:tRNA binding"/>
    <property type="evidence" value="ECO:0007669"/>
    <property type="project" value="TreeGrafter"/>
</dbReference>
<feature type="domain" description="tRNA nucleotidyltransferase/poly(A) polymerase RNA and SrmB- binding" evidence="11">
    <location>
        <begin position="167"/>
        <end position="228"/>
    </location>
</feature>
<dbReference type="Gene3D" id="1.10.246.80">
    <property type="match status" value="1"/>
</dbReference>
<dbReference type="CDD" id="cd00077">
    <property type="entry name" value="HDc"/>
    <property type="match status" value="1"/>
</dbReference>
<dbReference type="AlphaFoldDB" id="A0A379DAS7"/>
<dbReference type="Gene3D" id="1.10.3090.10">
    <property type="entry name" value="cca-adding enzyme, domain 2"/>
    <property type="match status" value="1"/>
</dbReference>
<dbReference type="RefSeq" id="WP_004820649.1">
    <property type="nucleotide sequence ID" value="NZ_UGTH01000001.1"/>
</dbReference>
<dbReference type="GO" id="GO:0008033">
    <property type="term" value="P:tRNA processing"/>
    <property type="evidence" value="ECO:0007669"/>
    <property type="project" value="UniProtKB-KW"/>
</dbReference>
<evidence type="ECO:0000256" key="5">
    <source>
        <dbReference type="ARBA" id="ARBA00022723"/>
    </source>
</evidence>
<dbReference type="GO" id="GO:0004810">
    <property type="term" value="F:CCA tRNA nucleotidyltransferase activity"/>
    <property type="evidence" value="ECO:0007669"/>
    <property type="project" value="UniProtKB-EC"/>
</dbReference>
<evidence type="ECO:0000313" key="13">
    <source>
        <dbReference type="Proteomes" id="UP000254777"/>
    </source>
</evidence>
<evidence type="ECO:0000259" key="11">
    <source>
        <dbReference type="Pfam" id="PF12627"/>
    </source>
</evidence>
<dbReference type="SUPFAM" id="SSF81301">
    <property type="entry name" value="Nucleotidyltransferase"/>
    <property type="match status" value="1"/>
</dbReference>
<dbReference type="InterPro" id="IPR002646">
    <property type="entry name" value="PolA_pol_head_dom"/>
</dbReference>
<keyword evidence="3" id="KW-0819">tRNA processing</keyword>
<evidence type="ECO:0000259" key="9">
    <source>
        <dbReference type="Pfam" id="PF01743"/>
    </source>
</evidence>
<dbReference type="EMBL" id="UGTH01000001">
    <property type="protein sequence ID" value="SUB75054.1"/>
    <property type="molecule type" value="Genomic_DNA"/>
</dbReference>
<evidence type="ECO:0000256" key="7">
    <source>
        <dbReference type="ARBA" id="ARBA00022842"/>
    </source>
</evidence>
<dbReference type="CDD" id="cd05398">
    <property type="entry name" value="NT_ClassII-CCAase"/>
    <property type="match status" value="1"/>
</dbReference>
<dbReference type="InterPro" id="IPR003607">
    <property type="entry name" value="HD/PDEase_dom"/>
</dbReference>
<evidence type="ECO:0000256" key="3">
    <source>
        <dbReference type="ARBA" id="ARBA00022694"/>
    </source>
</evidence>
<evidence type="ECO:0000256" key="2">
    <source>
        <dbReference type="ARBA" id="ARBA00022679"/>
    </source>
</evidence>
<dbReference type="EC" id="2.7.7.72" evidence="12"/>
<dbReference type="InterPro" id="IPR043519">
    <property type="entry name" value="NT_sf"/>
</dbReference>
<feature type="domain" description="HD" evidence="10">
    <location>
        <begin position="259"/>
        <end position="355"/>
    </location>
</feature>